<dbReference type="AlphaFoldDB" id="A0AAE6QI06"/>
<dbReference type="Proteomes" id="UP000423413">
    <property type="component" value="Chromosome"/>
</dbReference>
<dbReference type="InterPro" id="IPR036291">
    <property type="entry name" value="NAD(P)-bd_dom_sf"/>
</dbReference>
<dbReference type="SUPFAM" id="SSF51735">
    <property type="entry name" value="NAD(P)-binding Rossmann-fold domains"/>
    <property type="match status" value="1"/>
</dbReference>
<keyword evidence="2" id="KW-0560">Oxidoreductase</keyword>
<proteinExistence type="inferred from homology"/>
<dbReference type="InterPro" id="IPR002347">
    <property type="entry name" value="SDR_fam"/>
</dbReference>
<organism evidence="3 4">
    <name type="scientific">Pseudomonas coronafaciens pv. coronafaciens</name>
    <dbReference type="NCBI Taxonomy" id="235275"/>
    <lineage>
        <taxon>Bacteria</taxon>
        <taxon>Pseudomonadati</taxon>
        <taxon>Pseudomonadota</taxon>
        <taxon>Gammaproteobacteria</taxon>
        <taxon>Pseudomonadales</taxon>
        <taxon>Pseudomonadaceae</taxon>
        <taxon>Pseudomonas</taxon>
        <taxon>Pseudomonas coronafaciens</taxon>
    </lineage>
</organism>
<gene>
    <name evidence="3" type="ORF">GMO17_11435</name>
</gene>
<dbReference type="PANTHER" id="PTHR44196">
    <property type="entry name" value="DEHYDROGENASE/REDUCTASE SDR FAMILY MEMBER 7B"/>
    <property type="match status" value="1"/>
</dbReference>
<evidence type="ECO:0000313" key="4">
    <source>
        <dbReference type="Proteomes" id="UP000423413"/>
    </source>
</evidence>
<dbReference type="Gene3D" id="3.40.50.720">
    <property type="entry name" value="NAD(P)-binding Rossmann-like Domain"/>
    <property type="match status" value="1"/>
</dbReference>
<dbReference type="EMBL" id="CP046441">
    <property type="protein sequence ID" value="QGT81757.1"/>
    <property type="molecule type" value="Genomic_DNA"/>
</dbReference>
<accession>A0AAE6QI06</accession>
<evidence type="ECO:0000256" key="2">
    <source>
        <dbReference type="ARBA" id="ARBA00023002"/>
    </source>
</evidence>
<reference evidence="3 4" key="1">
    <citation type="submission" date="2019-11" db="EMBL/GenBank/DDBJ databases">
        <title>Complete genome sequence of Pseudomonas syringae pv. coronafaciens isolate B19001 originated in imported oat cereal.</title>
        <authorList>
            <person name="Kim S.M."/>
            <person name="Lee B.C."/>
            <person name="Seo S.J."/>
            <person name="Lee J.E."/>
            <person name="Choi N.J."/>
            <person name="Park J.H."/>
        </authorList>
    </citation>
    <scope>NUCLEOTIDE SEQUENCE [LARGE SCALE GENOMIC DNA]</scope>
    <source>
        <strain evidence="3 4">B19001</strain>
    </source>
</reference>
<dbReference type="GO" id="GO:0016020">
    <property type="term" value="C:membrane"/>
    <property type="evidence" value="ECO:0007669"/>
    <property type="project" value="TreeGrafter"/>
</dbReference>
<evidence type="ECO:0000313" key="3">
    <source>
        <dbReference type="EMBL" id="QGT81757.1"/>
    </source>
</evidence>
<sequence>MKRILIIGATSTIAHACARLWAVQGCDFFLVARNVEKLESNEADLKARGAGSIILHPMDATHFAEHPAMLDACLKALGQIDIVLIAHGTLPDQRACEQDVALALQAFITNSVSVIALLTLLARHFEIQRCGTLAVISSVAGERGRPSNYLYGSAKAAVTTFCDGLDARMFKIGVRVLTIKPGFVDTPMTQGQKLPAALVAQPETVARRIVAGIERQSGSLYVPGYWAWIMWVIRSIPRALFKRLDL</sequence>
<comment type="similarity">
    <text evidence="1">Belongs to the short-chain dehydrogenases/reductases (SDR) family.</text>
</comment>
<name>A0AAE6QI06_9PSED</name>
<dbReference type="PANTHER" id="PTHR44196:SF1">
    <property type="entry name" value="DEHYDROGENASE_REDUCTASE SDR FAMILY MEMBER 7B"/>
    <property type="match status" value="1"/>
</dbReference>
<dbReference type="GO" id="GO:0016491">
    <property type="term" value="F:oxidoreductase activity"/>
    <property type="evidence" value="ECO:0007669"/>
    <property type="project" value="UniProtKB-KW"/>
</dbReference>
<dbReference type="Pfam" id="PF00106">
    <property type="entry name" value="adh_short"/>
    <property type="match status" value="1"/>
</dbReference>
<dbReference type="RefSeq" id="WP_024689885.1">
    <property type="nucleotide sequence ID" value="NZ_CP046441.1"/>
</dbReference>
<protein>
    <submittedName>
        <fullName evidence="3">SDR family oxidoreductase</fullName>
    </submittedName>
</protein>
<dbReference type="NCBIfam" id="NF005489">
    <property type="entry name" value="PRK07102.1"/>
    <property type="match status" value="1"/>
</dbReference>
<dbReference type="PRINTS" id="PR00081">
    <property type="entry name" value="GDHRDH"/>
</dbReference>
<evidence type="ECO:0000256" key="1">
    <source>
        <dbReference type="ARBA" id="ARBA00006484"/>
    </source>
</evidence>